<dbReference type="RefSeq" id="XP_028043800.1">
    <property type="nucleotide sequence ID" value="XM_028187999.1"/>
</dbReference>
<dbReference type="AlphaFoldDB" id="A0A6J2KNR7"/>
<reference evidence="4" key="1">
    <citation type="submission" date="2025-08" db="UniProtKB">
        <authorList>
            <consortium name="RefSeq"/>
        </authorList>
    </citation>
    <scope>IDENTIFICATION</scope>
    <source>
        <tissue evidence="4">Silk gland</tissue>
    </source>
</reference>
<evidence type="ECO:0000313" key="4">
    <source>
        <dbReference type="RefSeq" id="XP_028043800.1"/>
    </source>
</evidence>
<sequence>MSEVEWTNDAIIELVKEYSRRPELWDSKHSLYRTQAAKYDAWATLALHFDCDIPDLRKKLNSIFASHRREKAKVRAGGHSTWFLYPYMKFWPTHLENNDADNTTSKSEQEEPSVNHQASDQASSYDSSGDNESIQVKQEPIERPRKRYIQRPLLKSKILRPIKKLSRGNAHRSQLDSRLVEALKLLKKSEQSRKKDECDSFGEYIATSLRKHDERTQSMIKQAINNILFEQEMKKYSAGQYTVVLTGVEENPLILGDHESDN</sequence>
<feature type="domain" description="MADF" evidence="2">
    <location>
        <begin position="13"/>
        <end position="96"/>
    </location>
</feature>
<dbReference type="PANTHER" id="PTHR21505:SF12">
    <property type="entry name" value="MADF DOMAIN-CONTAINING PROTEIN-RELATED"/>
    <property type="match status" value="1"/>
</dbReference>
<dbReference type="OrthoDB" id="7408914at2759"/>
<feature type="region of interest" description="Disordered" evidence="1">
    <location>
        <begin position="98"/>
        <end position="147"/>
    </location>
</feature>
<protein>
    <submittedName>
        <fullName evidence="4">Uncharacterized protein LOC114253210</fullName>
    </submittedName>
</protein>
<proteinExistence type="predicted"/>
<dbReference type="SMART" id="SM00595">
    <property type="entry name" value="MADF"/>
    <property type="match status" value="1"/>
</dbReference>
<organism evidence="3 4">
    <name type="scientific">Bombyx mandarina</name>
    <name type="common">Wild silk moth</name>
    <name type="synonym">Wild silkworm</name>
    <dbReference type="NCBI Taxonomy" id="7092"/>
    <lineage>
        <taxon>Eukaryota</taxon>
        <taxon>Metazoa</taxon>
        <taxon>Ecdysozoa</taxon>
        <taxon>Arthropoda</taxon>
        <taxon>Hexapoda</taxon>
        <taxon>Insecta</taxon>
        <taxon>Pterygota</taxon>
        <taxon>Neoptera</taxon>
        <taxon>Endopterygota</taxon>
        <taxon>Lepidoptera</taxon>
        <taxon>Glossata</taxon>
        <taxon>Ditrysia</taxon>
        <taxon>Bombycoidea</taxon>
        <taxon>Bombycidae</taxon>
        <taxon>Bombycinae</taxon>
        <taxon>Bombyx</taxon>
    </lineage>
</organism>
<dbReference type="KEGG" id="bman:114253210"/>
<feature type="compositionally biased region" description="Low complexity" evidence="1">
    <location>
        <begin position="117"/>
        <end position="128"/>
    </location>
</feature>
<keyword evidence="3" id="KW-1185">Reference proteome</keyword>
<dbReference type="Pfam" id="PF10545">
    <property type="entry name" value="MADF_DNA_bdg"/>
    <property type="match status" value="1"/>
</dbReference>
<dbReference type="Proteomes" id="UP000504629">
    <property type="component" value="Unplaced"/>
</dbReference>
<dbReference type="GeneID" id="114253210"/>
<evidence type="ECO:0000313" key="3">
    <source>
        <dbReference type="Proteomes" id="UP000504629"/>
    </source>
</evidence>
<evidence type="ECO:0000256" key="1">
    <source>
        <dbReference type="SAM" id="MobiDB-lite"/>
    </source>
</evidence>
<accession>A0A6J2KNR7</accession>
<dbReference type="PANTHER" id="PTHR21505">
    <property type="entry name" value="MADF DOMAIN-CONTAINING PROTEIN-RELATED"/>
    <property type="match status" value="1"/>
</dbReference>
<evidence type="ECO:0000259" key="2">
    <source>
        <dbReference type="PROSITE" id="PS51029"/>
    </source>
</evidence>
<gene>
    <name evidence="4" type="primary">LOC114253210</name>
</gene>
<feature type="compositionally biased region" description="Polar residues" evidence="1">
    <location>
        <begin position="100"/>
        <end position="116"/>
    </location>
</feature>
<name>A0A6J2KNR7_BOMMA</name>
<dbReference type="InterPro" id="IPR006578">
    <property type="entry name" value="MADF-dom"/>
</dbReference>
<dbReference type="PROSITE" id="PS51029">
    <property type="entry name" value="MADF"/>
    <property type="match status" value="1"/>
</dbReference>